<gene>
    <name evidence="1" type="ORF">M9H77_09033</name>
</gene>
<name>A0ACC0BZF5_CATRO</name>
<evidence type="ECO:0000313" key="2">
    <source>
        <dbReference type="Proteomes" id="UP001060085"/>
    </source>
</evidence>
<reference evidence="2" key="1">
    <citation type="journal article" date="2023" name="Nat. Plants">
        <title>Single-cell RNA sequencing provides a high-resolution roadmap for understanding the multicellular compartmentation of specialized metabolism.</title>
        <authorList>
            <person name="Sun S."/>
            <person name="Shen X."/>
            <person name="Li Y."/>
            <person name="Li Y."/>
            <person name="Wang S."/>
            <person name="Li R."/>
            <person name="Zhang H."/>
            <person name="Shen G."/>
            <person name="Guo B."/>
            <person name="Wei J."/>
            <person name="Xu J."/>
            <person name="St-Pierre B."/>
            <person name="Chen S."/>
            <person name="Sun C."/>
        </authorList>
    </citation>
    <scope>NUCLEOTIDE SEQUENCE [LARGE SCALE GENOMIC DNA]</scope>
</reference>
<dbReference type="Proteomes" id="UP001060085">
    <property type="component" value="Linkage Group LG02"/>
</dbReference>
<comment type="caution">
    <text evidence="1">The sequence shown here is derived from an EMBL/GenBank/DDBJ whole genome shotgun (WGS) entry which is preliminary data.</text>
</comment>
<evidence type="ECO:0000313" key="1">
    <source>
        <dbReference type="EMBL" id="KAI5678083.1"/>
    </source>
</evidence>
<keyword evidence="2" id="KW-1185">Reference proteome</keyword>
<sequence length="126" mass="14321">MKFLEIVAYLNVSSYPFTSIFLIVYCFLPALPLFSCQILCPDSERHLSHLPSGHHINSLHACCARVQVVRHFIRKVVGNELFRFIGGTSAHLAAVLQGLLKFFFFLNQARPKIRYEIILLVQGFGV</sequence>
<organism evidence="1 2">
    <name type="scientific">Catharanthus roseus</name>
    <name type="common">Madagascar periwinkle</name>
    <name type="synonym">Vinca rosea</name>
    <dbReference type="NCBI Taxonomy" id="4058"/>
    <lineage>
        <taxon>Eukaryota</taxon>
        <taxon>Viridiplantae</taxon>
        <taxon>Streptophyta</taxon>
        <taxon>Embryophyta</taxon>
        <taxon>Tracheophyta</taxon>
        <taxon>Spermatophyta</taxon>
        <taxon>Magnoliopsida</taxon>
        <taxon>eudicotyledons</taxon>
        <taxon>Gunneridae</taxon>
        <taxon>Pentapetalae</taxon>
        <taxon>asterids</taxon>
        <taxon>lamiids</taxon>
        <taxon>Gentianales</taxon>
        <taxon>Apocynaceae</taxon>
        <taxon>Rauvolfioideae</taxon>
        <taxon>Vinceae</taxon>
        <taxon>Catharanthinae</taxon>
        <taxon>Catharanthus</taxon>
    </lineage>
</organism>
<dbReference type="EMBL" id="CM044702">
    <property type="protein sequence ID" value="KAI5678083.1"/>
    <property type="molecule type" value="Genomic_DNA"/>
</dbReference>
<accession>A0ACC0BZF5</accession>
<protein>
    <submittedName>
        <fullName evidence="1">Uncharacterized protein</fullName>
    </submittedName>
</protein>
<proteinExistence type="predicted"/>